<evidence type="ECO:0000313" key="1">
    <source>
        <dbReference type="EMBL" id="RMI44870.1"/>
    </source>
</evidence>
<dbReference type="OrthoDB" id="3439521at2"/>
<dbReference type="EMBL" id="RFFG01000016">
    <property type="protein sequence ID" value="RMI44870.1"/>
    <property type="molecule type" value="Genomic_DNA"/>
</dbReference>
<organism evidence="1 2">
    <name type="scientific">Actinomadura harenae</name>
    <dbReference type="NCBI Taxonomy" id="2483351"/>
    <lineage>
        <taxon>Bacteria</taxon>
        <taxon>Bacillati</taxon>
        <taxon>Actinomycetota</taxon>
        <taxon>Actinomycetes</taxon>
        <taxon>Streptosporangiales</taxon>
        <taxon>Thermomonosporaceae</taxon>
        <taxon>Actinomadura</taxon>
    </lineage>
</organism>
<dbReference type="RefSeq" id="WP_122194307.1">
    <property type="nucleotide sequence ID" value="NZ_JBHSKC010000032.1"/>
</dbReference>
<dbReference type="AlphaFoldDB" id="A0A3M2M7B2"/>
<gene>
    <name evidence="1" type="ORF">EBO15_11335</name>
</gene>
<reference evidence="1 2" key="1">
    <citation type="submission" date="2018-10" db="EMBL/GenBank/DDBJ databases">
        <title>Isolation from soil.</title>
        <authorList>
            <person name="Hu J."/>
        </authorList>
    </citation>
    <scope>NUCLEOTIDE SEQUENCE [LARGE SCALE GENOMIC DNA]</scope>
    <source>
        <strain evidence="1 2">NEAU-Ht49</strain>
    </source>
</reference>
<comment type="caution">
    <text evidence="1">The sequence shown here is derived from an EMBL/GenBank/DDBJ whole genome shotgun (WGS) entry which is preliminary data.</text>
</comment>
<accession>A0A3M2M7B2</accession>
<proteinExistence type="predicted"/>
<evidence type="ECO:0000313" key="2">
    <source>
        <dbReference type="Proteomes" id="UP000282674"/>
    </source>
</evidence>
<name>A0A3M2M7B2_9ACTN</name>
<protein>
    <submittedName>
        <fullName evidence="1">Uncharacterized protein</fullName>
    </submittedName>
</protein>
<dbReference type="Proteomes" id="UP000282674">
    <property type="component" value="Unassembled WGS sequence"/>
</dbReference>
<sequence>MLTSAPDCFTEALSEGALPREVVEAVLEDGRAESLAYLALNQELLEDDPELLSRLAALGLSQVARAVVLNQHGHRSTEWWLLRGFRELLAAARPHEAWTGPDGALPRLEHSYLRWRRTLVVCPIGRWARSTLIEITSDLTRAEQLRGLLTVHDHDGGLEQLGNFDQDRFRPAVAEVLRTVLAGGDVTVLREAVAIAEGTDGLIEELYEQETIRNVPTFALDMLGLRVQVDWEALTRAHADRPFGANALATLRSRHDCPAELHPPLHPLKAAASDPDLPALVAKHLGDRVEAWRAARARLTRFKGELADLLPEIGEEAPAKGRAGKTAAWPGAGDLPAWDAVASVSGARAKFLALLDAASVETQLKLLRHLDDRTVAELFGQGTWHDDWLDFAMKARLKRYRFALAQRPSLTAEAIETLMGRDDPAINARLFLRTAATGTQRERLLSGRLTKELVERLLERTGGFRARDAVSCSNTELQRHILTLVRVRGLVPQQRLMLNLWERGGVAAVRDLLENEPKGRNFSRNVIRPDSRRFFTKLVNEPDADAALETLRATVATGETAEDQIAILRMRGIHPSAEIFREAHLWRWDELLAEHRREPLGTIILLGLAENPDCPQEFRDEADRNRWRWVDYENKVISGDTPEEILGVDVDAQSLLSGGLAGSTRSWLGKAVRAEAVTWEQVAALARPAALALAAVPVEDARATVGPLVREHLDPSRDTWVLALHMLPDFTGTITELFTTAAIATAATR</sequence>
<keyword evidence="2" id="KW-1185">Reference proteome</keyword>